<organism evidence="1 3">
    <name type="scientific">Rhizobium tibeticum</name>
    <dbReference type="NCBI Taxonomy" id="501024"/>
    <lineage>
        <taxon>Bacteria</taxon>
        <taxon>Pseudomonadati</taxon>
        <taxon>Pseudomonadota</taxon>
        <taxon>Alphaproteobacteria</taxon>
        <taxon>Hyphomicrobiales</taxon>
        <taxon>Rhizobiaceae</taxon>
        <taxon>Rhizobium/Agrobacterium group</taxon>
        <taxon>Rhizobium</taxon>
    </lineage>
</organism>
<sequence>MAAQVRAGGIESREWMLFQSGGYSLCQECCQECCAFECSIDDPRSARPGAQARSALVIGRSKEPERKAWLRRVRLAFGAWTGWLISGKERLSMRRLGPQNGLSERSKKSLHEEAAVVTLCLLPSGSALLTPIAPPTSGVFFWLSDLLPLGHVVGQDGHVRLVCAITNGNHASLSSVGSSTAER</sequence>
<accession>A0A1H8NX38</accession>
<dbReference type="Proteomes" id="UP000183063">
    <property type="component" value="Unassembled WGS sequence"/>
</dbReference>
<gene>
    <name evidence="1" type="ORF">RTCCBAU85039_3587</name>
    <name evidence="2" type="ORF">SAMN05216228_1015122</name>
</gene>
<evidence type="ECO:0000313" key="3">
    <source>
        <dbReference type="Proteomes" id="UP000183063"/>
    </source>
</evidence>
<reference evidence="3" key="2">
    <citation type="submission" date="2016-10" db="EMBL/GenBank/DDBJ databases">
        <authorList>
            <person name="Wibberg D."/>
        </authorList>
    </citation>
    <scope>NUCLEOTIDE SEQUENCE [LARGE SCALE GENOMIC DNA]</scope>
</reference>
<dbReference type="STRING" id="501024.RTCCBAU85039_3587"/>
<keyword evidence="4" id="KW-1185">Reference proteome</keyword>
<evidence type="ECO:0000313" key="1">
    <source>
        <dbReference type="EMBL" id="SEH99803.1"/>
    </source>
</evidence>
<evidence type="ECO:0000313" key="2">
    <source>
        <dbReference type="EMBL" id="SEO34167.1"/>
    </source>
</evidence>
<dbReference type="EMBL" id="FNXB01000018">
    <property type="protein sequence ID" value="SEH99803.1"/>
    <property type="molecule type" value="Genomic_DNA"/>
</dbReference>
<reference evidence="2 4" key="3">
    <citation type="submission" date="2016-10" db="EMBL/GenBank/DDBJ databases">
        <authorList>
            <person name="Varghese N."/>
            <person name="Submissions S."/>
        </authorList>
    </citation>
    <scope>NUCLEOTIDE SEQUENCE [LARGE SCALE GENOMIC DNA]</scope>
    <source>
        <strain evidence="2 4">CGMCC 1.7071</strain>
    </source>
</reference>
<dbReference type="EMBL" id="FOCV01000015">
    <property type="protein sequence ID" value="SEO34167.1"/>
    <property type="molecule type" value="Genomic_DNA"/>
</dbReference>
<reference evidence="1" key="1">
    <citation type="submission" date="2016-10" db="EMBL/GenBank/DDBJ databases">
        <authorList>
            <person name="de Groot N.N."/>
        </authorList>
    </citation>
    <scope>NUCLEOTIDE SEQUENCE [LARGE SCALE GENOMIC DNA]</scope>
    <source>
        <strain evidence="1">CCBAU85039</strain>
    </source>
</reference>
<dbReference type="AlphaFoldDB" id="A0A1H8NX38"/>
<name>A0A1H8NX38_9HYPH</name>
<proteinExistence type="predicted"/>
<protein>
    <submittedName>
        <fullName evidence="1">Uncharacterized protein</fullName>
    </submittedName>
</protein>
<evidence type="ECO:0000313" key="4">
    <source>
        <dbReference type="Proteomes" id="UP000198939"/>
    </source>
</evidence>
<dbReference type="Proteomes" id="UP000198939">
    <property type="component" value="Unassembled WGS sequence"/>
</dbReference>